<dbReference type="Proteomes" id="UP000887579">
    <property type="component" value="Unplaced"/>
</dbReference>
<sequence>MGGGHLVSIHDMFENLFLSEKAFKNFTDSTSGDFWIGANDLSTAGNWSWMDNTPFDFTDWDKGQPQNTSFCGAMIMQHGKWITDDCYKEKPFICLVYVTSDPTTLPPTTPTTTTTTTTPSPPKSCEDSWTFYNFTQSCYKVSDNLNWQDAEDRCKIDGAHLASIHSFEEAEFVADLAYWAGADVNNGNNQAWIGSYTNDNNTHWKWTDGTPFDYPNWCPGNPDFPGGESCMIQEIFLESYMSNWKAGQLNNYPCGTVLSRFVCKKSPK</sequence>
<dbReference type="WBParaSite" id="ES5_v2.g17891.t1">
    <property type="protein sequence ID" value="ES5_v2.g17891.t1"/>
    <property type="gene ID" value="ES5_v2.g17891"/>
</dbReference>
<evidence type="ECO:0000313" key="1">
    <source>
        <dbReference type="Proteomes" id="UP000887579"/>
    </source>
</evidence>
<evidence type="ECO:0000313" key="2">
    <source>
        <dbReference type="WBParaSite" id="ES5_v2.g17891.t1"/>
    </source>
</evidence>
<name>A0AC34FKJ6_9BILA</name>
<organism evidence="1 2">
    <name type="scientific">Panagrolaimus sp. ES5</name>
    <dbReference type="NCBI Taxonomy" id="591445"/>
    <lineage>
        <taxon>Eukaryota</taxon>
        <taxon>Metazoa</taxon>
        <taxon>Ecdysozoa</taxon>
        <taxon>Nematoda</taxon>
        <taxon>Chromadorea</taxon>
        <taxon>Rhabditida</taxon>
        <taxon>Tylenchina</taxon>
        <taxon>Panagrolaimomorpha</taxon>
        <taxon>Panagrolaimoidea</taxon>
        <taxon>Panagrolaimidae</taxon>
        <taxon>Panagrolaimus</taxon>
    </lineage>
</organism>
<accession>A0AC34FKJ6</accession>
<protein>
    <submittedName>
        <fullName evidence="2">C-type lectin domain-containing protein</fullName>
    </submittedName>
</protein>
<proteinExistence type="predicted"/>
<reference evidence="2" key="1">
    <citation type="submission" date="2022-11" db="UniProtKB">
        <authorList>
            <consortium name="WormBaseParasite"/>
        </authorList>
    </citation>
    <scope>IDENTIFICATION</scope>
</reference>